<feature type="compositionally biased region" description="Low complexity" evidence="2">
    <location>
        <begin position="491"/>
        <end position="507"/>
    </location>
</feature>
<feature type="compositionally biased region" description="Basic and acidic residues" evidence="2">
    <location>
        <begin position="517"/>
        <end position="558"/>
    </location>
</feature>
<feature type="compositionally biased region" description="Basic and acidic residues" evidence="2">
    <location>
        <begin position="447"/>
        <end position="465"/>
    </location>
</feature>
<keyword evidence="3" id="KW-1133">Transmembrane helix</keyword>
<evidence type="ECO:0000256" key="1">
    <source>
        <dbReference type="SAM" id="Coils"/>
    </source>
</evidence>
<dbReference type="GO" id="GO:0000139">
    <property type="term" value="C:Golgi membrane"/>
    <property type="evidence" value="ECO:0007669"/>
    <property type="project" value="InterPro"/>
</dbReference>
<feature type="compositionally biased region" description="Polar residues" evidence="2">
    <location>
        <begin position="433"/>
        <end position="443"/>
    </location>
</feature>
<evidence type="ECO:0000313" key="4">
    <source>
        <dbReference type="Proteomes" id="UP000504639"/>
    </source>
</evidence>
<reference evidence="5" key="1">
    <citation type="submission" date="2025-08" db="UniProtKB">
        <authorList>
            <consortium name="RefSeq"/>
        </authorList>
    </citation>
    <scope>IDENTIFICATION</scope>
    <source>
        <tissue evidence="5">Lung</tissue>
    </source>
</reference>
<feature type="coiled-coil region" evidence="1">
    <location>
        <begin position="118"/>
        <end position="170"/>
    </location>
</feature>
<accession>A0A6J3E6Q6</accession>
<keyword evidence="1" id="KW-0175">Coiled coil</keyword>
<evidence type="ECO:0000256" key="2">
    <source>
        <dbReference type="SAM" id="MobiDB-lite"/>
    </source>
</evidence>
<feature type="compositionally biased region" description="Basic and acidic residues" evidence="2">
    <location>
        <begin position="381"/>
        <end position="390"/>
    </location>
</feature>
<dbReference type="AlphaFoldDB" id="A0A6J3E6Q6"/>
<protein>
    <submittedName>
        <fullName evidence="5">Golgi integral membrane protein 4-like</fullName>
    </submittedName>
</protein>
<dbReference type="PANTHER" id="PTHR22909:SF23">
    <property type="entry name" value="GOLGI INTEGRAL MEMBRANE PROTEIN 4-LIKE"/>
    <property type="match status" value="1"/>
</dbReference>
<feature type="coiled-coil region" evidence="1">
    <location>
        <begin position="33"/>
        <end position="88"/>
    </location>
</feature>
<feature type="compositionally biased region" description="Basic and acidic residues" evidence="2">
    <location>
        <begin position="587"/>
        <end position="607"/>
    </location>
</feature>
<feature type="transmembrane region" description="Helical" evidence="3">
    <location>
        <begin position="12"/>
        <end position="33"/>
    </location>
</feature>
<keyword evidence="3" id="KW-0812">Transmembrane</keyword>
<keyword evidence="4" id="KW-1185">Reference proteome</keyword>
<feature type="region of interest" description="Disordered" evidence="2">
    <location>
        <begin position="422"/>
        <end position="607"/>
    </location>
</feature>
<evidence type="ECO:0000256" key="3">
    <source>
        <dbReference type="SAM" id="Phobius"/>
    </source>
</evidence>
<dbReference type="RefSeq" id="XP_032057527.1">
    <property type="nucleotide sequence ID" value="XM_032201636.1"/>
</dbReference>
<feature type="compositionally biased region" description="Polar residues" evidence="2">
    <location>
        <begin position="290"/>
        <end position="303"/>
    </location>
</feature>
<dbReference type="InterPro" id="IPR042336">
    <property type="entry name" value="GOLIM4"/>
</dbReference>
<gene>
    <name evidence="5" type="primary">LOC116497714</name>
</gene>
<name>A0A6J3E6Q6_AYTFU</name>
<dbReference type="InParanoid" id="A0A6J3E6Q6"/>
<organism evidence="4 5">
    <name type="scientific">Aythya fuligula</name>
    <name type="common">Tufted duck</name>
    <name type="synonym">Anas fuligula</name>
    <dbReference type="NCBI Taxonomy" id="219594"/>
    <lineage>
        <taxon>Eukaryota</taxon>
        <taxon>Metazoa</taxon>
        <taxon>Chordata</taxon>
        <taxon>Craniata</taxon>
        <taxon>Vertebrata</taxon>
        <taxon>Euteleostomi</taxon>
        <taxon>Archelosauria</taxon>
        <taxon>Archosauria</taxon>
        <taxon>Dinosauria</taxon>
        <taxon>Saurischia</taxon>
        <taxon>Theropoda</taxon>
        <taxon>Coelurosauria</taxon>
        <taxon>Aves</taxon>
        <taxon>Neognathae</taxon>
        <taxon>Galloanserae</taxon>
        <taxon>Anseriformes</taxon>
        <taxon>Anatidae</taxon>
        <taxon>Aythyinae</taxon>
        <taxon>Aythya</taxon>
    </lineage>
</organism>
<dbReference type="PANTHER" id="PTHR22909">
    <property type="entry name" value="GOLGI INTEGRAL MEMBRANE PROTEIN 4"/>
    <property type="match status" value="1"/>
</dbReference>
<dbReference type="Proteomes" id="UP000504639">
    <property type="component" value="Chromosome 21"/>
</dbReference>
<proteinExistence type="predicted"/>
<feature type="region of interest" description="Disordered" evidence="2">
    <location>
        <begin position="375"/>
        <end position="398"/>
    </location>
</feature>
<dbReference type="GeneID" id="116497714"/>
<feature type="region of interest" description="Disordered" evidence="2">
    <location>
        <begin position="280"/>
        <end position="304"/>
    </location>
</feature>
<feature type="compositionally biased region" description="Basic and acidic residues" evidence="2">
    <location>
        <begin position="474"/>
        <end position="484"/>
    </location>
</feature>
<keyword evidence="3" id="KW-0472">Membrane</keyword>
<sequence length="607" mass="68159">MGTGMCSRRQKGLLQTGFCLLAVVCLGSGVFLYHHLQQKVRSAEALAQKYKQQQEALSAQLQVVYEHRSRLERSLQKERGEHKKTKEDFLVYKLEAQEALNKEKQDSMNRYGALSSQHKILKNQHEDVKKQLLDLQLQHNSLKLEHRKTLETHNQKYAQLQQEKDNEVTNLQDTVFKLREESKLLRKAHQEVHSQLLNAQTQMEEFRQLKEALQKMPSFKGGGGGGGKGQQQQLQVLKEQPLGPGSSQLQLMRQKAFPVNLENRPAGSLLASQVSGLRKQADGPLLPGQGSYSNNGPRSQGSVLVTHPAPLQDANLPPEAVPAWPAGHGDSHVIRFTRTVNSLPNGNPDVKMVMRIHVNSHEEGQAPALSLSDLKQPSAAEKPKVPDNHHSTGSKQVQMQSWKDIVNKVNAQMDGAQVHSYPESLHLDPRPGQETQKGSSQPPGQKRVAEHQTADRGSEKEKTDNEELEMDAGMIERENLHSQKETVVQEPMMPDDAADPAQDPNNQGEDEFEEAELERPDFEEKVGGLEKFKEPSVKEESKEKPPKDAGRPAKPREDPMDDYQEDQEQEIEDHGGEVDDNDDLELVQERKEHAGIRGADGKKDDYY</sequence>
<dbReference type="KEGG" id="aful:116497714"/>
<evidence type="ECO:0000313" key="5">
    <source>
        <dbReference type="RefSeq" id="XP_032057527.1"/>
    </source>
</evidence>
<feature type="compositionally biased region" description="Acidic residues" evidence="2">
    <location>
        <begin position="559"/>
        <end position="571"/>
    </location>
</feature>